<organism evidence="2 3">
    <name type="scientific">Ornithinibacillus xuwenensis</name>
    <dbReference type="NCBI Taxonomy" id="3144668"/>
    <lineage>
        <taxon>Bacteria</taxon>
        <taxon>Bacillati</taxon>
        <taxon>Bacillota</taxon>
        <taxon>Bacilli</taxon>
        <taxon>Bacillales</taxon>
        <taxon>Bacillaceae</taxon>
        <taxon>Ornithinibacillus</taxon>
    </lineage>
</organism>
<dbReference type="InterPro" id="IPR000182">
    <property type="entry name" value="GNAT_dom"/>
</dbReference>
<evidence type="ECO:0000259" key="1">
    <source>
        <dbReference type="PROSITE" id="PS51186"/>
    </source>
</evidence>
<dbReference type="PROSITE" id="PS51186">
    <property type="entry name" value="GNAT"/>
    <property type="match status" value="1"/>
</dbReference>
<reference evidence="2 3" key="1">
    <citation type="submission" date="2024-05" db="EMBL/GenBank/DDBJ databases">
        <authorList>
            <person name="Haq I."/>
            <person name="Ullah Z."/>
            <person name="Ahmad R."/>
            <person name="Li M."/>
            <person name="Tong Y."/>
        </authorList>
    </citation>
    <scope>NUCLEOTIDE SEQUENCE [LARGE SCALE GENOMIC DNA]</scope>
    <source>
        <strain evidence="2 3">16A2E</strain>
    </source>
</reference>
<keyword evidence="3" id="KW-1185">Reference proteome</keyword>
<dbReference type="PANTHER" id="PTHR43792">
    <property type="entry name" value="GNAT FAMILY, PUTATIVE (AFU_ORTHOLOGUE AFUA_3G00765)-RELATED-RELATED"/>
    <property type="match status" value="1"/>
</dbReference>
<proteinExistence type="predicted"/>
<protein>
    <submittedName>
        <fullName evidence="2">GNAT family N-acetyltransferase</fullName>
    </submittedName>
</protein>
<evidence type="ECO:0000313" key="3">
    <source>
        <dbReference type="Proteomes" id="UP001444625"/>
    </source>
</evidence>
<dbReference type="Gene3D" id="3.40.630.30">
    <property type="match status" value="1"/>
</dbReference>
<feature type="domain" description="N-acetyltransferase" evidence="1">
    <location>
        <begin position="13"/>
        <end position="175"/>
    </location>
</feature>
<sequence>MGRNTLSIETERLVIRSYQLEDYPNWYKQFDKEKQKRPSYSKEGYSKWIQGLNNDADSDKMYNFGIFRKHDGVNVGKIEVWTILRMDYQWAMMGYSLYKQYWKQGYATEAVLAATDAFFNELDYHRIELHIDTGNTPSQKVAKRTGFKFECTRIAFSYENGVWTDMDIYYKNKGETFYGNERNN</sequence>
<dbReference type="SUPFAM" id="SSF55729">
    <property type="entry name" value="Acyl-CoA N-acyltransferases (Nat)"/>
    <property type="match status" value="1"/>
</dbReference>
<dbReference type="PANTHER" id="PTHR43792:SF1">
    <property type="entry name" value="N-ACETYLTRANSFERASE DOMAIN-CONTAINING PROTEIN"/>
    <property type="match status" value="1"/>
</dbReference>
<dbReference type="Pfam" id="PF13302">
    <property type="entry name" value="Acetyltransf_3"/>
    <property type="match status" value="1"/>
</dbReference>
<name>A0ABU9XGI6_9BACI</name>
<comment type="caution">
    <text evidence="2">The sequence shown here is derived from an EMBL/GenBank/DDBJ whole genome shotgun (WGS) entry which is preliminary data.</text>
</comment>
<dbReference type="InterPro" id="IPR051531">
    <property type="entry name" value="N-acetyltransferase"/>
</dbReference>
<dbReference type="RefSeq" id="WP_345824864.1">
    <property type="nucleotide sequence ID" value="NZ_JBDIML010000003.1"/>
</dbReference>
<evidence type="ECO:0000313" key="2">
    <source>
        <dbReference type="EMBL" id="MEN2767385.1"/>
    </source>
</evidence>
<dbReference type="EMBL" id="JBDIML010000003">
    <property type="protein sequence ID" value="MEN2767385.1"/>
    <property type="molecule type" value="Genomic_DNA"/>
</dbReference>
<gene>
    <name evidence="2" type="ORF">ABC228_09305</name>
</gene>
<dbReference type="InterPro" id="IPR016181">
    <property type="entry name" value="Acyl_CoA_acyltransferase"/>
</dbReference>
<accession>A0ABU9XGI6</accession>
<dbReference type="Proteomes" id="UP001444625">
    <property type="component" value="Unassembled WGS sequence"/>
</dbReference>